<keyword evidence="9" id="KW-1185">Reference proteome</keyword>
<comment type="caution">
    <text evidence="4">Lacks conserved residue(s) required for the propagation of feature annotation.</text>
</comment>
<evidence type="ECO:0000256" key="6">
    <source>
        <dbReference type="SAM" id="SignalP"/>
    </source>
</evidence>
<evidence type="ECO:0000313" key="9">
    <source>
        <dbReference type="Proteomes" id="UP001630303"/>
    </source>
</evidence>
<keyword evidence="5" id="KW-0472">Membrane</keyword>
<keyword evidence="3" id="KW-0326">Glycosidase</keyword>
<name>A0ABW9GCY1_9MICO</name>
<feature type="transmembrane region" description="Helical" evidence="5">
    <location>
        <begin position="464"/>
        <end position="484"/>
    </location>
</feature>
<dbReference type="PANTHER" id="PTHR40079">
    <property type="entry name" value="MANNAN ENDO-1,4-BETA-MANNOSIDASE E-RELATED"/>
    <property type="match status" value="1"/>
</dbReference>
<feature type="transmembrane region" description="Helical" evidence="5">
    <location>
        <begin position="735"/>
        <end position="756"/>
    </location>
</feature>
<feature type="transmembrane region" description="Helical" evidence="5">
    <location>
        <begin position="424"/>
        <end position="443"/>
    </location>
</feature>
<feature type="signal peptide" evidence="6">
    <location>
        <begin position="1"/>
        <end position="33"/>
    </location>
</feature>
<reference evidence="8 9" key="1">
    <citation type="submission" date="2023-03" db="EMBL/GenBank/DDBJ databases">
        <title>MT1 and MT2 Draft Genomes of Novel Species.</title>
        <authorList>
            <person name="Venkateswaran K."/>
        </authorList>
    </citation>
    <scope>NUCLEOTIDE SEQUENCE [LARGE SCALE GENOMIC DNA]</scope>
    <source>
        <strain evidence="8 9">IF8SW-P5</strain>
    </source>
</reference>
<dbReference type="RefSeq" id="WP_408904927.1">
    <property type="nucleotide sequence ID" value="NZ_JAROCE010000001.1"/>
</dbReference>
<keyword evidence="5" id="KW-0812">Transmembrane</keyword>
<dbReference type="SUPFAM" id="SSF51445">
    <property type="entry name" value="(Trans)glycosidases"/>
    <property type="match status" value="1"/>
</dbReference>
<feature type="domain" description="GH26" evidence="7">
    <location>
        <begin position="37"/>
        <end position="382"/>
    </location>
</feature>
<feature type="transmembrane region" description="Helical" evidence="5">
    <location>
        <begin position="533"/>
        <end position="555"/>
    </location>
</feature>
<evidence type="ECO:0000259" key="7">
    <source>
        <dbReference type="PROSITE" id="PS51764"/>
    </source>
</evidence>
<evidence type="ECO:0000256" key="3">
    <source>
        <dbReference type="ARBA" id="ARBA00023295"/>
    </source>
</evidence>
<keyword evidence="2" id="KW-0378">Hydrolase</keyword>
<feature type="transmembrane region" description="Helical" evidence="5">
    <location>
        <begin position="490"/>
        <end position="512"/>
    </location>
</feature>
<dbReference type="Proteomes" id="UP001630303">
    <property type="component" value="Unassembled WGS sequence"/>
</dbReference>
<feature type="transmembrane region" description="Helical" evidence="5">
    <location>
        <begin position="628"/>
        <end position="646"/>
    </location>
</feature>
<comment type="similarity">
    <text evidence="1 4">Belongs to the glycosyl hydrolase 26 family.</text>
</comment>
<dbReference type="InterPro" id="IPR000805">
    <property type="entry name" value="Glyco_hydro_26"/>
</dbReference>
<dbReference type="Pfam" id="PF10129">
    <property type="entry name" value="OpgC_C"/>
    <property type="match status" value="1"/>
</dbReference>
<feature type="transmembrane region" description="Helical" evidence="5">
    <location>
        <begin position="768"/>
        <end position="787"/>
    </location>
</feature>
<accession>A0ABW9GCY1</accession>
<organism evidence="8 9">
    <name type="scientific">Microbacterium mcarthurae</name>
    <dbReference type="NCBI Taxonomy" id="3035918"/>
    <lineage>
        <taxon>Bacteria</taxon>
        <taxon>Bacillati</taxon>
        <taxon>Actinomycetota</taxon>
        <taxon>Actinomycetes</taxon>
        <taxon>Micrococcales</taxon>
        <taxon>Microbacteriaceae</taxon>
        <taxon>Microbacterium</taxon>
    </lineage>
</organism>
<keyword evidence="5" id="KW-1133">Transmembrane helix</keyword>
<feature type="transmembrane region" description="Helical" evidence="5">
    <location>
        <begin position="602"/>
        <end position="621"/>
    </location>
</feature>
<feature type="transmembrane region" description="Helical" evidence="5">
    <location>
        <begin position="793"/>
        <end position="813"/>
    </location>
</feature>
<feature type="transmembrane region" description="Helical" evidence="5">
    <location>
        <begin position="690"/>
        <end position="715"/>
    </location>
</feature>
<feature type="transmembrane region" description="Helical" evidence="5">
    <location>
        <begin position="658"/>
        <end position="678"/>
    </location>
</feature>
<dbReference type="InterPro" id="IPR017853">
    <property type="entry name" value="GH"/>
</dbReference>
<evidence type="ECO:0000256" key="2">
    <source>
        <dbReference type="ARBA" id="ARBA00022801"/>
    </source>
</evidence>
<feature type="chain" id="PRO_5047150024" evidence="6">
    <location>
        <begin position="34"/>
        <end position="824"/>
    </location>
</feature>
<evidence type="ECO:0000256" key="5">
    <source>
        <dbReference type="SAM" id="Phobius"/>
    </source>
</evidence>
<dbReference type="PROSITE" id="PS51764">
    <property type="entry name" value="GH26"/>
    <property type="match status" value="1"/>
</dbReference>
<keyword evidence="6" id="KW-0732">Signal</keyword>
<dbReference type="Gene3D" id="3.20.20.80">
    <property type="entry name" value="Glycosidases"/>
    <property type="match status" value="1"/>
</dbReference>
<dbReference type="InterPro" id="IPR014550">
    <property type="entry name" value="UCP028704_OpgC"/>
</dbReference>
<dbReference type="PANTHER" id="PTHR40079:SF4">
    <property type="entry name" value="GH26 DOMAIN-CONTAINING PROTEIN-RELATED"/>
    <property type="match status" value="1"/>
</dbReference>
<evidence type="ECO:0000313" key="8">
    <source>
        <dbReference type="EMBL" id="MFM2719415.1"/>
    </source>
</evidence>
<sequence>MRRASRRLVTRVIATALTAVAVFAAAGNGVAAAAVDGSPAAPAADASPSAAAGGLWFAPELDWGADAPEGYARRLGETPPAYGIRLAYPLDAAAERGWQRAATAAAAQGAALILTFEPTKDLDELTAADARALADTLDRMHAAYGTEQRVRFAPEMNGSWVRWGQQPTAYVRAFETVADAVHAGSSGAETVWVPSYGAGYPFDRADGRLDDLSVRDERTLDTDADGLLTEADDPYGPYFPRADAVDRVGLTLYYFGKGEAAAAAGRDVPLERNDAPESGEVAQRLAERWGYTVAQPQSFTERFARPDRPMAIDTGALFDPARAGDDELSVKRGWWQQVLNELPAHPHIDTVSWLEVERVEAEAGGAEADWRATADPRVAQALRADLVATGRFAWAPVTPPVTADEGLSSHSPLTEPAGSERPTVAAWTMAGAAIALVLALAVSRLLPRWRYRHEAHERDLRLDVVRGVAIAGGVLAVLASAGPLAVASQAVLSVTGAELFVAISGIVMGLGYRRRLDALGVGDWLARGWRRAGRLYAVTLSVIVAVFAVGFLPFLDTTTVTTLTDPSTGRVYDLYPNAERLLDYPPPWYAVRDLLLLRMSPWPIVILGLFIALALLAPLFLALLRRRLWWVVVAVSIAAYAMSIALPDAILLPTAFDAVYPLLAWQLPFVLGLVVGYHRAVISRLLRRPGGMTVATVIVLAWAAAAITGVTAPVLGVITPSAPGGLDLVRLGDSAVLLAVALAVLTAVWVPVDRVWRAVWVPLGQASLAVFCAQLLLLILIASVPALDVDDPLVATLVATGGLLALWLLAIALRRRAASRVTPR</sequence>
<protein>
    <submittedName>
        <fullName evidence="8">OpgC domain-containing protein</fullName>
    </submittedName>
</protein>
<evidence type="ECO:0000256" key="4">
    <source>
        <dbReference type="PROSITE-ProRule" id="PRU01100"/>
    </source>
</evidence>
<dbReference type="InterPro" id="IPR022790">
    <property type="entry name" value="GH26_dom"/>
</dbReference>
<dbReference type="EMBL" id="JAROCE010000001">
    <property type="protein sequence ID" value="MFM2719415.1"/>
    <property type="molecule type" value="Genomic_DNA"/>
</dbReference>
<proteinExistence type="inferred from homology"/>
<comment type="caution">
    <text evidence="8">The sequence shown here is derived from an EMBL/GenBank/DDBJ whole genome shotgun (WGS) entry which is preliminary data.</text>
</comment>
<evidence type="ECO:0000256" key="1">
    <source>
        <dbReference type="ARBA" id="ARBA00007754"/>
    </source>
</evidence>
<gene>
    <name evidence="8" type="primary">opgC</name>
    <name evidence="8" type="ORF">P5G46_02745</name>
</gene>